<dbReference type="GO" id="GO:0006227">
    <property type="term" value="P:dUDP biosynthetic process"/>
    <property type="evidence" value="ECO:0007669"/>
    <property type="project" value="TreeGrafter"/>
</dbReference>
<dbReference type="GO" id="GO:0005737">
    <property type="term" value="C:cytoplasm"/>
    <property type="evidence" value="ECO:0007669"/>
    <property type="project" value="TreeGrafter"/>
</dbReference>
<comment type="similarity">
    <text evidence="1">Belongs to the thymidylate kinase family.</text>
</comment>
<evidence type="ECO:0000313" key="6">
    <source>
        <dbReference type="EMBL" id="TKT10553.1"/>
    </source>
</evidence>
<dbReference type="InterPro" id="IPR039430">
    <property type="entry name" value="Thymidylate_kin-like_dom"/>
</dbReference>
<dbReference type="AlphaFoldDB" id="A0A4V6AY85"/>
<proteinExistence type="inferred from homology"/>
<organism evidence="6 7">
    <name type="scientific">Streptomyces galbus</name>
    <dbReference type="NCBI Taxonomy" id="33898"/>
    <lineage>
        <taxon>Bacteria</taxon>
        <taxon>Bacillati</taxon>
        <taxon>Actinomycetota</taxon>
        <taxon>Actinomycetes</taxon>
        <taxon>Kitasatosporales</taxon>
        <taxon>Streptomycetaceae</taxon>
        <taxon>Streptomyces</taxon>
    </lineage>
</organism>
<evidence type="ECO:0000313" key="7">
    <source>
        <dbReference type="Proteomes" id="UP000308632"/>
    </source>
</evidence>
<dbReference type="PANTHER" id="PTHR10344:SF4">
    <property type="entry name" value="UMP-CMP KINASE 2, MITOCHONDRIAL"/>
    <property type="match status" value="1"/>
</dbReference>
<evidence type="ECO:0000259" key="5">
    <source>
        <dbReference type="Pfam" id="PF02223"/>
    </source>
</evidence>
<dbReference type="Gene3D" id="3.40.50.300">
    <property type="entry name" value="P-loop containing nucleotide triphosphate hydrolases"/>
    <property type="match status" value="1"/>
</dbReference>
<dbReference type="SUPFAM" id="SSF52540">
    <property type="entry name" value="P-loop containing nucleoside triphosphate hydrolases"/>
    <property type="match status" value="1"/>
</dbReference>
<protein>
    <recommendedName>
        <fullName evidence="2">Thymidylate kinase</fullName>
    </recommendedName>
</protein>
<evidence type="ECO:0000256" key="3">
    <source>
        <dbReference type="ARBA" id="ARBA00022741"/>
    </source>
</evidence>
<gene>
    <name evidence="6" type="ORF">E4U92_06410</name>
</gene>
<keyword evidence="3" id="KW-0547">Nucleotide-binding</keyword>
<dbReference type="GO" id="GO:0005524">
    <property type="term" value="F:ATP binding"/>
    <property type="evidence" value="ECO:0007669"/>
    <property type="project" value="UniProtKB-KW"/>
</dbReference>
<sequence length="232" mass="26031">MIRTADREIPLPSTTNHSFLALEGVDGSGKTTTARLIAGHVRAQGRPLSRIGQHSWLDPQAARVIIDVREDRPHRHDHRRITEAYFRDKQLQAGAIGDLLRDRTVLSDRYIFSDAAYLEVLYGIPARETLDRHHAHGTLLPDLIVYLDVPVGLAADRVVSRGKSMRHYENSYTLDKVSRVYRALLLDDPPPYLPPVHVFRNTAGAHEDGRMRALYRAVDAVAAPGRALLETP</sequence>
<feature type="domain" description="Thymidylate kinase-like" evidence="5">
    <location>
        <begin position="22"/>
        <end position="185"/>
    </location>
</feature>
<comment type="caution">
    <text evidence="6">The sequence shown here is derived from an EMBL/GenBank/DDBJ whole genome shotgun (WGS) entry which is preliminary data.</text>
</comment>
<accession>A0A4V6AY85</accession>
<evidence type="ECO:0000256" key="2">
    <source>
        <dbReference type="ARBA" id="ARBA00017144"/>
    </source>
</evidence>
<dbReference type="GO" id="GO:0006233">
    <property type="term" value="P:dTDP biosynthetic process"/>
    <property type="evidence" value="ECO:0007669"/>
    <property type="project" value="TreeGrafter"/>
</dbReference>
<dbReference type="EMBL" id="SZPR01000008">
    <property type="protein sequence ID" value="TKT10553.1"/>
    <property type="molecule type" value="Genomic_DNA"/>
</dbReference>
<dbReference type="PANTHER" id="PTHR10344">
    <property type="entry name" value="THYMIDYLATE KINASE"/>
    <property type="match status" value="1"/>
</dbReference>
<evidence type="ECO:0000256" key="4">
    <source>
        <dbReference type="ARBA" id="ARBA00022840"/>
    </source>
</evidence>
<name>A0A4V6AY85_STRGB</name>
<dbReference type="GO" id="GO:0006235">
    <property type="term" value="P:dTTP biosynthetic process"/>
    <property type="evidence" value="ECO:0007669"/>
    <property type="project" value="TreeGrafter"/>
</dbReference>
<reference evidence="6 7" key="1">
    <citation type="submission" date="2019-04" db="EMBL/GenBank/DDBJ databases">
        <title>Streptomyces lasaliensis sp.nov., an Actinomycete isolated from soil which produces the polyether antibiotic lasalocid.</title>
        <authorList>
            <person name="Erwin G."/>
            <person name="Haber C."/>
        </authorList>
    </citation>
    <scope>NUCLEOTIDE SEQUENCE [LARGE SCALE GENOMIC DNA]</scope>
    <source>
        <strain evidence="6 7">DSM 40089</strain>
    </source>
</reference>
<dbReference type="GO" id="GO:0004798">
    <property type="term" value="F:dTMP kinase activity"/>
    <property type="evidence" value="ECO:0007669"/>
    <property type="project" value="TreeGrafter"/>
</dbReference>
<evidence type="ECO:0000256" key="1">
    <source>
        <dbReference type="ARBA" id="ARBA00009776"/>
    </source>
</evidence>
<dbReference type="Proteomes" id="UP000308632">
    <property type="component" value="Unassembled WGS sequence"/>
</dbReference>
<keyword evidence="4" id="KW-0067">ATP-binding</keyword>
<dbReference type="Pfam" id="PF02223">
    <property type="entry name" value="Thymidylate_kin"/>
    <property type="match status" value="1"/>
</dbReference>
<dbReference type="InterPro" id="IPR027417">
    <property type="entry name" value="P-loop_NTPase"/>
</dbReference>